<proteinExistence type="inferred from homology"/>
<dbReference type="CDD" id="cd07054">
    <property type="entry name" value="BMC_PduT_repeat2"/>
    <property type="match status" value="1"/>
</dbReference>
<dbReference type="GO" id="GO:0031469">
    <property type="term" value="C:bacterial microcompartment"/>
    <property type="evidence" value="ECO:0007669"/>
    <property type="project" value="UniProtKB-SubCell"/>
</dbReference>
<sequence length="184" mass="19796">MQKSIALIEFSKIAVAIKCADEMTKAADIDLLETKFICPGKYSVLIGGKISAVKSSLNTGLALAEREKAVIEKLLIPKVSEEVLEMLKYKKIDKDKIKSLGVLEYNNISSGIIAADTAVKAAEVHLVKLKLGMTTGGKAVVIFTGDNQACQHGINACKSAVNDKYLISESFISSPSKKMIDSVF</sequence>
<dbReference type="InterPro" id="IPR037233">
    <property type="entry name" value="CcmK-like_sf"/>
</dbReference>
<gene>
    <name evidence="5" type="ORF">LJ207_03235</name>
</gene>
<dbReference type="SMART" id="SM00877">
    <property type="entry name" value="BMC"/>
    <property type="match status" value="2"/>
</dbReference>
<dbReference type="PIRSF" id="PIRSF034834">
    <property type="entry name" value="PduT"/>
    <property type="match status" value="1"/>
</dbReference>
<keyword evidence="6" id="KW-1185">Reference proteome</keyword>
<dbReference type="SUPFAM" id="SSF143414">
    <property type="entry name" value="CcmK-like"/>
    <property type="match status" value="2"/>
</dbReference>
<protein>
    <submittedName>
        <fullName evidence="5">BMC domain-containing protein</fullName>
    </submittedName>
</protein>
<dbReference type="Proteomes" id="UP001199296">
    <property type="component" value="Unassembled WGS sequence"/>
</dbReference>
<feature type="domain" description="BMC" evidence="4">
    <location>
        <begin position="4"/>
        <end position="88"/>
    </location>
</feature>
<dbReference type="PANTHER" id="PTHR33941:SF11">
    <property type="entry name" value="BACTERIAL MICROCOMPARTMENT SHELL PROTEIN PDUJ"/>
    <property type="match status" value="1"/>
</dbReference>
<evidence type="ECO:0000259" key="4">
    <source>
        <dbReference type="PROSITE" id="PS51930"/>
    </source>
</evidence>
<dbReference type="InterPro" id="IPR000249">
    <property type="entry name" value="BMC_dom"/>
</dbReference>
<organism evidence="5 6">
    <name type="scientific">Halanaerobium polyolivorans</name>
    <dbReference type="NCBI Taxonomy" id="2886943"/>
    <lineage>
        <taxon>Bacteria</taxon>
        <taxon>Bacillati</taxon>
        <taxon>Bacillota</taxon>
        <taxon>Clostridia</taxon>
        <taxon>Halanaerobiales</taxon>
        <taxon>Halanaerobiaceae</taxon>
        <taxon>Halanaerobium</taxon>
    </lineage>
</organism>
<name>A0AAW4WY51_9FIRM</name>
<dbReference type="Pfam" id="PF00936">
    <property type="entry name" value="BMC"/>
    <property type="match status" value="2"/>
</dbReference>
<comment type="subcellular location">
    <subcellularLocation>
        <location evidence="1">Bacterial microcompartment</location>
    </subcellularLocation>
</comment>
<dbReference type="InterPro" id="IPR050575">
    <property type="entry name" value="BMC_shell"/>
</dbReference>
<keyword evidence="2" id="KW-1283">Bacterial microcompartment</keyword>
<comment type="similarity">
    <text evidence="3">Belongs to the bacterial microcompartments protein family.</text>
</comment>
<dbReference type="RefSeq" id="WP_229344039.1">
    <property type="nucleotide sequence ID" value="NZ_JAJFAT010000003.1"/>
</dbReference>
<dbReference type="PANTHER" id="PTHR33941">
    <property type="entry name" value="PROPANEDIOL UTILIZATION PROTEIN PDUA"/>
    <property type="match status" value="1"/>
</dbReference>
<evidence type="ECO:0000313" key="6">
    <source>
        <dbReference type="Proteomes" id="UP001199296"/>
    </source>
</evidence>
<dbReference type="EMBL" id="JAJFAT010000003">
    <property type="protein sequence ID" value="MCC3144332.1"/>
    <property type="molecule type" value="Genomic_DNA"/>
</dbReference>
<comment type="caution">
    <text evidence="5">The sequence shown here is derived from an EMBL/GenBank/DDBJ whole genome shotgun (WGS) entry which is preliminary data.</text>
</comment>
<dbReference type="AlphaFoldDB" id="A0AAW4WY51"/>
<dbReference type="PROSITE" id="PS51930">
    <property type="entry name" value="BMC_2"/>
    <property type="match status" value="1"/>
</dbReference>
<dbReference type="InterPro" id="IPR044872">
    <property type="entry name" value="CcmK/CsoS1_BMC"/>
</dbReference>
<dbReference type="Gene3D" id="3.30.70.1710">
    <property type="match status" value="2"/>
</dbReference>
<accession>A0AAW4WY51</accession>
<dbReference type="InterPro" id="IPR011238">
    <property type="entry name" value="Micro_shell_prot_PduT"/>
</dbReference>
<evidence type="ECO:0000256" key="1">
    <source>
        <dbReference type="ARBA" id="ARBA00024322"/>
    </source>
</evidence>
<evidence type="ECO:0000256" key="3">
    <source>
        <dbReference type="PROSITE-ProRule" id="PRU01278"/>
    </source>
</evidence>
<evidence type="ECO:0000313" key="5">
    <source>
        <dbReference type="EMBL" id="MCC3144332.1"/>
    </source>
</evidence>
<reference evidence="5 6" key="1">
    <citation type="submission" date="2021-10" db="EMBL/GenBank/DDBJ databases">
        <authorList>
            <person name="Grouzdev D.S."/>
            <person name="Pantiukh K.S."/>
            <person name="Krutkina M.S."/>
        </authorList>
    </citation>
    <scope>NUCLEOTIDE SEQUENCE [LARGE SCALE GENOMIC DNA]</scope>
    <source>
        <strain evidence="5 6">Z-7514</strain>
    </source>
</reference>
<evidence type="ECO:0000256" key="2">
    <source>
        <dbReference type="ARBA" id="ARBA00024446"/>
    </source>
</evidence>